<name>A0A2G9YZ35_9BACT</name>
<evidence type="ECO:0000256" key="3">
    <source>
        <dbReference type="ARBA" id="ARBA00023125"/>
    </source>
</evidence>
<dbReference type="InterPro" id="IPR052021">
    <property type="entry name" value="Type-I_RS_S_subunit"/>
</dbReference>
<dbReference type="GO" id="GO:0009307">
    <property type="term" value="P:DNA restriction-modification system"/>
    <property type="evidence" value="ECO:0007669"/>
    <property type="project" value="UniProtKB-KW"/>
</dbReference>
<feature type="domain" description="Type I restriction modification DNA specificity" evidence="4">
    <location>
        <begin position="271"/>
        <end position="422"/>
    </location>
</feature>
<dbReference type="AlphaFoldDB" id="A0A2G9YZ35"/>
<dbReference type="PANTHER" id="PTHR30408">
    <property type="entry name" value="TYPE-1 RESTRICTION ENZYME ECOKI SPECIFICITY PROTEIN"/>
    <property type="match status" value="1"/>
</dbReference>
<evidence type="ECO:0000313" key="5">
    <source>
        <dbReference type="EMBL" id="PIP24472.1"/>
    </source>
</evidence>
<dbReference type="Proteomes" id="UP000229952">
    <property type="component" value="Unassembled WGS sequence"/>
</dbReference>
<gene>
    <name evidence="5" type="ORF">COX35_00475</name>
</gene>
<dbReference type="Gene3D" id="3.90.220.20">
    <property type="entry name" value="DNA methylase specificity domains"/>
    <property type="match status" value="3"/>
</dbReference>
<proteinExistence type="inferred from homology"/>
<dbReference type="EMBL" id="PCRQ01000017">
    <property type="protein sequence ID" value="PIP24472.1"/>
    <property type="molecule type" value="Genomic_DNA"/>
</dbReference>
<evidence type="ECO:0000256" key="2">
    <source>
        <dbReference type="ARBA" id="ARBA00022747"/>
    </source>
</evidence>
<dbReference type="SUPFAM" id="SSF116734">
    <property type="entry name" value="DNA methylase specificity domain"/>
    <property type="match status" value="2"/>
</dbReference>
<sequence length="454" mass="51528">MTNFSIIQKSQLKGTTRMDAEYFQSDFLNIENKLNSIETQKISDISESVVNFGAYSLCNFIKWEESGVPYLNVQDIKNGYVDFSNTKFISEKVNEILKKSKVLEGQIIMTMAGTIGNIAVAHKIPSKVNSNQAIAKITLKKNIDPYYVAAFFNSYYGKNQIMREIVSSVQPNIFLFQIKNFKVPVVSESTQKEIGDIYKMGLNEIENSEKLYKQTEDLLLEEVGLKNFDIDKGLSSIVNLSEIRSANRMDPDFFQIKYKKLLNALDKFDTKKLIEIAQRKTVISKIENKKEYKYIEIGNVNVGSGEISYNLIPENELPANAKLKINGGELIISKVRPTRGAIAIIPDDWKENFIASGAFSIFKTNSIAREYLQVVLRSIIGKLQLEKPTTGTSYPTVTDGDVENIKIPILPKEIQKKISDLVWQSHETRKKAKELLEEAKRKVEEMIEKGGEKK</sequence>
<comment type="caution">
    <text evidence="5">The sequence shown here is derived from an EMBL/GenBank/DDBJ whole genome shotgun (WGS) entry which is preliminary data.</text>
</comment>
<evidence type="ECO:0000259" key="4">
    <source>
        <dbReference type="Pfam" id="PF01420"/>
    </source>
</evidence>
<dbReference type="GO" id="GO:0003677">
    <property type="term" value="F:DNA binding"/>
    <property type="evidence" value="ECO:0007669"/>
    <property type="project" value="UniProtKB-KW"/>
</dbReference>
<reference evidence="5 6" key="1">
    <citation type="submission" date="2017-09" db="EMBL/GenBank/DDBJ databases">
        <title>Depth-based differentiation of microbial function through sediment-hosted aquifers and enrichment of novel symbionts in the deep terrestrial subsurface.</title>
        <authorList>
            <person name="Probst A.J."/>
            <person name="Ladd B."/>
            <person name="Jarett J.K."/>
            <person name="Geller-Mcgrath D.E."/>
            <person name="Sieber C.M."/>
            <person name="Emerson J.B."/>
            <person name="Anantharaman K."/>
            <person name="Thomas B.C."/>
            <person name="Malmstrom R."/>
            <person name="Stieglmeier M."/>
            <person name="Klingl A."/>
            <person name="Woyke T."/>
            <person name="Ryan C.M."/>
            <person name="Banfield J.F."/>
        </authorList>
    </citation>
    <scope>NUCLEOTIDE SEQUENCE [LARGE SCALE GENOMIC DNA]</scope>
    <source>
        <strain evidence="5">CG23_combo_of_CG06-09_8_20_14_all_37_18</strain>
    </source>
</reference>
<accession>A0A2G9YZ35</accession>
<evidence type="ECO:0000256" key="1">
    <source>
        <dbReference type="ARBA" id="ARBA00010923"/>
    </source>
</evidence>
<dbReference type="Pfam" id="PF01420">
    <property type="entry name" value="Methylase_S"/>
    <property type="match status" value="2"/>
</dbReference>
<dbReference type="PANTHER" id="PTHR30408:SF12">
    <property type="entry name" value="TYPE I RESTRICTION ENZYME MJAVIII SPECIFICITY SUBUNIT"/>
    <property type="match status" value="1"/>
</dbReference>
<dbReference type="InterPro" id="IPR000055">
    <property type="entry name" value="Restrct_endonuc_typeI_TRD"/>
</dbReference>
<dbReference type="InterPro" id="IPR044946">
    <property type="entry name" value="Restrct_endonuc_typeI_TRD_sf"/>
</dbReference>
<keyword evidence="2" id="KW-0680">Restriction system</keyword>
<comment type="similarity">
    <text evidence="1">Belongs to the type-I restriction system S methylase family.</text>
</comment>
<protein>
    <recommendedName>
        <fullName evidence="4">Type I restriction modification DNA specificity domain-containing protein</fullName>
    </recommendedName>
</protein>
<keyword evidence="3" id="KW-0238">DNA-binding</keyword>
<feature type="domain" description="Type I restriction modification DNA specificity" evidence="4">
    <location>
        <begin position="38"/>
        <end position="207"/>
    </location>
</feature>
<organism evidence="5 6">
    <name type="scientific">Candidatus Nealsonbacteria bacterium CG23_combo_of_CG06-09_8_20_14_all_37_18</name>
    <dbReference type="NCBI Taxonomy" id="1974720"/>
    <lineage>
        <taxon>Bacteria</taxon>
        <taxon>Candidatus Nealsoniibacteriota</taxon>
    </lineage>
</organism>
<evidence type="ECO:0000313" key="6">
    <source>
        <dbReference type="Proteomes" id="UP000229952"/>
    </source>
</evidence>